<sequence>MLATDDYPTLAIARVGFTQCVGCFWRIGIIFSGYKLNKQDEIYSLKFIPVYSVII</sequence>
<protein>
    <submittedName>
        <fullName evidence="1">Uncharacterized protein</fullName>
    </submittedName>
</protein>
<keyword evidence="2" id="KW-1185">Reference proteome</keyword>
<reference evidence="1" key="1">
    <citation type="submission" date="2017-04" db="EMBL/GenBank/DDBJ databases">
        <title>Genome deletions in a multicellular cyanobacterial endosymbiont for morphological adaptation in marine diatoms.</title>
        <authorList>
            <person name="Wang Y."/>
            <person name="Gao H."/>
            <person name="Li R."/>
            <person name="Xu X."/>
        </authorList>
    </citation>
    <scope>NUCLEOTIDE SEQUENCE</scope>
    <source>
        <strain evidence="1">FACHB 800</strain>
    </source>
</reference>
<name>A0A975TBL8_9NOST</name>
<accession>A0A975TBL8</accession>
<dbReference type="Proteomes" id="UP000683511">
    <property type="component" value="Chromosome"/>
</dbReference>
<dbReference type="KEGG" id="rsin:B6N60_04541"/>
<proteinExistence type="predicted"/>
<dbReference type="EMBL" id="CP021056">
    <property type="protein sequence ID" value="QXE25821.1"/>
    <property type="molecule type" value="Genomic_DNA"/>
</dbReference>
<gene>
    <name evidence="1" type="ORF">B6N60_04541</name>
</gene>
<organism evidence="1 2">
    <name type="scientific">Richelia sinica FACHB-800</name>
    <dbReference type="NCBI Taxonomy" id="1357546"/>
    <lineage>
        <taxon>Bacteria</taxon>
        <taxon>Bacillati</taxon>
        <taxon>Cyanobacteriota</taxon>
        <taxon>Cyanophyceae</taxon>
        <taxon>Nostocales</taxon>
        <taxon>Nostocaceae</taxon>
        <taxon>Richelia</taxon>
    </lineage>
</organism>
<dbReference type="AlphaFoldDB" id="A0A975TBL8"/>
<evidence type="ECO:0000313" key="2">
    <source>
        <dbReference type="Proteomes" id="UP000683511"/>
    </source>
</evidence>
<evidence type="ECO:0000313" key="1">
    <source>
        <dbReference type="EMBL" id="QXE25821.1"/>
    </source>
</evidence>